<comment type="caution">
    <text evidence="1">The sequence shown here is derived from an EMBL/GenBank/DDBJ whole genome shotgun (WGS) entry which is preliminary data.</text>
</comment>
<gene>
    <name evidence="1" type="ORF">ATI02_1779</name>
</gene>
<reference evidence="1 2" key="1">
    <citation type="submission" date="2017-11" db="EMBL/GenBank/DDBJ databases">
        <title>Genome sequencing of a diverse group of Pseudomonas species.</title>
        <authorList>
            <person name="Loper J."/>
        </authorList>
    </citation>
    <scope>NUCLEOTIDE SEQUENCE [LARGE SCALE GENOMIC DNA]</scope>
    <source>
        <strain evidence="1 2">LMG 25716</strain>
    </source>
</reference>
<dbReference type="InterPro" id="IPR027417">
    <property type="entry name" value="P-loop_NTPase"/>
</dbReference>
<dbReference type="RefSeq" id="WP_100848446.1">
    <property type="nucleotide sequence ID" value="NZ_PHHE01000001.1"/>
</dbReference>
<proteinExistence type="predicted"/>
<accession>A0ABX4PVA6</accession>
<evidence type="ECO:0000313" key="1">
    <source>
        <dbReference type="EMBL" id="PKA68969.1"/>
    </source>
</evidence>
<dbReference type="EMBL" id="PHHE01000001">
    <property type="protein sequence ID" value="PKA68969.1"/>
    <property type="molecule type" value="Genomic_DNA"/>
</dbReference>
<dbReference type="Proteomes" id="UP000232455">
    <property type="component" value="Unassembled WGS sequence"/>
</dbReference>
<keyword evidence="1" id="KW-0808">Transferase</keyword>
<evidence type="ECO:0000313" key="2">
    <source>
        <dbReference type="Proteomes" id="UP000232455"/>
    </source>
</evidence>
<protein>
    <submittedName>
        <fullName evidence="1">Kinase</fullName>
    </submittedName>
</protein>
<keyword evidence="2" id="KW-1185">Reference proteome</keyword>
<dbReference type="Gene3D" id="3.40.50.300">
    <property type="entry name" value="P-loop containing nucleotide triphosphate hydrolases"/>
    <property type="match status" value="1"/>
</dbReference>
<dbReference type="Pfam" id="PF13671">
    <property type="entry name" value="AAA_33"/>
    <property type="match status" value="1"/>
</dbReference>
<sequence>MPQPKLHLMCGKIASGKSTLAKSLASEHRAILLSEDRWISRLYPAEVQTVTDYVRCAKRIRDVLGPLVIDLLGVGLDVVLDFPANTVADREWLRGLADAAGSAHCLHYLDVDDDTCRARLHARNERGEHDFAATDAEFDLITGYFRVPEEVEGLVIVRHCS</sequence>
<dbReference type="SUPFAM" id="SSF52540">
    <property type="entry name" value="P-loop containing nucleoside triphosphate hydrolases"/>
    <property type="match status" value="1"/>
</dbReference>
<dbReference type="GO" id="GO:0016301">
    <property type="term" value="F:kinase activity"/>
    <property type="evidence" value="ECO:0007669"/>
    <property type="project" value="UniProtKB-KW"/>
</dbReference>
<keyword evidence="1" id="KW-0418">Kinase</keyword>
<organism evidence="1 2">
    <name type="scientific">Pseudomonas baetica</name>
    <dbReference type="NCBI Taxonomy" id="674054"/>
    <lineage>
        <taxon>Bacteria</taxon>
        <taxon>Pseudomonadati</taxon>
        <taxon>Pseudomonadota</taxon>
        <taxon>Gammaproteobacteria</taxon>
        <taxon>Pseudomonadales</taxon>
        <taxon>Pseudomonadaceae</taxon>
        <taxon>Pseudomonas</taxon>
    </lineage>
</organism>
<name>A0ABX4PVA6_9PSED</name>